<protein>
    <recommendedName>
        <fullName evidence="7">EAL domain-containing protein</fullName>
    </recommendedName>
</protein>
<comment type="caution">
    <text evidence="5">The sequence shown here is derived from an EMBL/GenBank/DDBJ whole genome shotgun (WGS) entry which is preliminary data.</text>
</comment>
<accession>A0A917GA03</accession>
<feature type="domain" description="GGDEF" evidence="4">
    <location>
        <begin position="177"/>
        <end position="310"/>
    </location>
</feature>
<evidence type="ECO:0000259" key="1">
    <source>
        <dbReference type="PROSITE" id="PS50112"/>
    </source>
</evidence>
<dbReference type="InterPro" id="IPR000014">
    <property type="entry name" value="PAS"/>
</dbReference>
<dbReference type="InterPro" id="IPR000700">
    <property type="entry name" value="PAS-assoc_C"/>
</dbReference>
<evidence type="ECO:0000313" key="6">
    <source>
        <dbReference type="Proteomes" id="UP000616608"/>
    </source>
</evidence>
<evidence type="ECO:0000259" key="2">
    <source>
        <dbReference type="PROSITE" id="PS50113"/>
    </source>
</evidence>
<evidence type="ECO:0008006" key="7">
    <source>
        <dbReference type="Google" id="ProtNLM"/>
    </source>
</evidence>
<feature type="domain" description="EAL" evidence="3">
    <location>
        <begin position="319"/>
        <end position="572"/>
    </location>
</feature>
<dbReference type="RefSeq" id="WP_229704252.1">
    <property type="nucleotide sequence ID" value="NZ_BMJT01000011.1"/>
</dbReference>
<proteinExistence type="predicted"/>
<dbReference type="NCBIfam" id="TIGR00254">
    <property type="entry name" value="GGDEF"/>
    <property type="match status" value="1"/>
</dbReference>
<dbReference type="InterPro" id="IPR001633">
    <property type="entry name" value="EAL_dom"/>
</dbReference>
<dbReference type="SMART" id="SM00091">
    <property type="entry name" value="PAS"/>
    <property type="match status" value="1"/>
</dbReference>
<dbReference type="Gene3D" id="3.30.450.20">
    <property type="entry name" value="PAS domain"/>
    <property type="match status" value="1"/>
</dbReference>
<dbReference type="Pfam" id="PF13426">
    <property type="entry name" value="PAS_9"/>
    <property type="match status" value="1"/>
</dbReference>
<dbReference type="PROSITE" id="PS50112">
    <property type="entry name" value="PAS"/>
    <property type="match status" value="1"/>
</dbReference>
<keyword evidence="6" id="KW-1185">Reference proteome</keyword>
<dbReference type="SUPFAM" id="SSF55073">
    <property type="entry name" value="Nucleotide cyclase"/>
    <property type="match status" value="1"/>
</dbReference>
<dbReference type="InterPro" id="IPR001610">
    <property type="entry name" value="PAC"/>
</dbReference>
<dbReference type="InterPro" id="IPR043128">
    <property type="entry name" value="Rev_trsase/Diguanyl_cyclase"/>
</dbReference>
<reference evidence="5" key="1">
    <citation type="journal article" date="2014" name="Int. J. Syst. Evol. Microbiol.">
        <title>Complete genome sequence of Corynebacterium casei LMG S-19264T (=DSM 44701T), isolated from a smear-ripened cheese.</title>
        <authorList>
            <consortium name="US DOE Joint Genome Institute (JGI-PGF)"/>
            <person name="Walter F."/>
            <person name="Albersmeier A."/>
            <person name="Kalinowski J."/>
            <person name="Ruckert C."/>
        </authorList>
    </citation>
    <scope>NUCLEOTIDE SEQUENCE</scope>
    <source>
        <strain evidence="5">CGMCC 1.15760</strain>
    </source>
</reference>
<dbReference type="Pfam" id="PF00990">
    <property type="entry name" value="GGDEF"/>
    <property type="match status" value="1"/>
</dbReference>
<feature type="domain" description="PAC" evidence="2">
    <location>
        <begin position="91"/>
        <end position="143"/>
    </location>
</feature>
<dbReference type="SUPFAM" id="SSF141868">
    <property type="entry name" value="EAL domain-like"/>
    <property type="match status" value="1"/>
</dbReference>
<dbReference type="PROSITE" id="PS50883">
    <property type="entry name" value="EAL"/>
    <property type="match status" value="1"/>
</dbReference>
<sequence length="575" mass="65423">MGNTGLSTVLCSSVQTIADEVMYKIFESVSEGIMITDEYKRIQHVNPAFEFVTGYTRDEVIGKTPAILQSGMHEPHFYQGMWRIIKEQGVWQGDIWNRRKAGDVYPEHLKISEVRDAAGTIINYCGIFTDLSEQRNVEIQLEKTIGTDSLTNISTRRNFVERMDALLSSATTTTHSFEHAVFVIDIDRFKSVNDTFGHGIGDDILEMVAARLKGLIKNKDIIARYGGDEFVITLTNLRTPKEASIFAKRVQEIIQEPVLLGQSEIYLTASIGISLYPYDAVSTEQLLHQADKAMHYVKTTGRGGFEFYFEELKTNAKRKILIDTELRKAIDAKDFFLHFQPKVCAQTQQVLGLEALVRWQNEHLGFVSPAEFIDYAEETGLIIPLSEIIFEKACEAQRDLQAQGIHLPMAINVSSIHFQQRSFIPQLLETLRAYDIAAKHFEIEVTERTVMNDSASTIEKLVQLKKLGFKISIDDFGTGYSSLSYLIKFPLDFLKIDRSFIQQITTLDEKQAVVDAIIQMSHRLNMKVVAEGVEQEKQVDLLRAMGCDIIQGYYYSKPLPFEELIAFLSFWDEHM</sequence>
<reference evidence="5" key="2">
    <citation type="submission" date="2020-09" db="EMBL/GenBank/DDBJ databases">
        <authorList>
            <person name="Sun Q."/>
            <person name="Zhou Y."/>
        </authorList>
    </citation>
    <scope>NUCLEOTIDE SEQUENCE</scope>
    <source>
        <strain evidence="5">CGMCC 1.15760</strain>
    </source>
</reference>
<dbReference type="InterPro" id="IPR000160">
    <property type="entry name" value="GGDEF_dom"/>
</dbReference>
<dbReference type="InterPro" id="IPR035919">
    <property type="entry name" value="EAL_sf"/>
</dbReference>
<dbReference type="SMART" id="SM00086">
    <property type="entry name" value="PAC"/>
    <property type="match status" value="1"/>
</dbReference>
<evidence type="ECO:0000313" key="5">
    <source>
        <dbReference type="EMBL" id="GGG31365.1"/>
    </source>
</evidence>
<dbReference type="Pfam" id="PF00563">
    <property type="entry name" value="EAL"/>
    <property type="match status" value="1"/>
</dbReference>
<dbReference type="PROSITE" id="PS50113">
    <property type="entry name" value="PAC"/>
    <property type="match status" value="1"/>
</dbReference>
<dbReference type="CDD" id="cd01948">
    <property type="entry name" value="EAL"/>
    <property type="match status" value="1"/>
</dbReference>
<dbReference type="EMBL" id="BMJT01000011">
    <property type="protein sequence ID" value="GGG31365.1"/>
    <property type="molecule type" value="Genomic_DNA"/>
</dbReference>
<dbReference type="SUPFAM" id="SSF55785">
    <property type="entry name" value="PYP-like sensor domain (PAS domain)"/>
    <property type="match status" value="1"/>
</dbReference>
<evidence type="ECO:0000259" key="3">
    <source>
        <dbReference type="PROSITE" id="PS50883"/>
    </source>
</evidence>
<feature type="domain" description="PAS" evidence="1">
    <location>
        <begin position="18"/>
        <end position="64"/>
    </location>
</feature>
<dbReference type="PROSITE" id="PS50887">
    <property type="entry name" value="GGDEF"/>
    <property type="match status" value="1"/>
</dbReference>
<dbReference type="PANTHER" id="PTHR44757:SF2">
    <property type="entry name" value="BIOFILM ARCHITECTURE MAINTENANCE PROTEIN MBAA"/>
    <property type="match status" value="1"/>
</dbReference>
<dbReference type="Gene3D" id="3.20.20.450">
    <property type="entry name" value="EAL domain"/>
    <property type="match status" value="1"/>
</dbReference>
<dbReference type="Gene3D" id="3.30.70.270">
    <property type="match status" value="1"/>
</dbReference>
<organism evidence="5 6">
    <name type="scientific">Lysinibacillus alkalisoli</name>
    <dbReference type="NCBI Taxonomy" id="1911548"/>
    <lineage>
        <taxon>Bacteria</taxon>
        <taxon>Bacillati</taxon>
        <taxon>Bacillota</taxon>
        <taxon>Bacilli</taxon>
        <taxon>Bacillales</taxon>
        <taxon>Bacillaceae</taxon>
        <taxon>Lysinibacillus</taxon>
    </lineage>
</organism>
<dbReference type="InterPro" id="IPR035965">
    <property type="entry name" value="PAS-like_dom_sf"/>
</dbReference>
<dbReference type="PANTHER" id="PTHR44757">
    <property type="entry name" value="DIGUANYLATE CYCLASE DGCP"/>
    <property type="match status" value="1"/>
</dbReference>
<dbReference type="Proteomes" id="UP000616608">
    <property type="component" value="Unassembled WGS sequence"/>
</dbReference>
<dbReference type="InterPro" id="IPR029787">
    <property type="entry name" value="Nucleotide_cyclase"/>
</dbReference>
<dbReference type="CDD" id="cd00130">
    <property type="entry name" value="PAS"/>
    <property type="match status" value="1"/>
</dbReference>
<name>A0A917GA03_9BACI</name>
<dbReference type="SMART" id="SM00052">
    <property type="entry name" value="EAL"/>
    <property type="match status" value="1"/>
</dbReference>
<dbReference type="CDD" id="cd01949">
    <property type="entry name" value="GGDEF"/>
    <property type="match status" value="1"/>
</dbReference>
<dbReference type="FunFam" id="3.20.20.450:FF:000001">
    <property type="entry name" value="Cyclic di-GMP phosphodiesterase yahA"/>
    <property type="match status" value="1"/>
</dbReference>
<dbReference type="InterPro" id="IPR052155">
    <property type="entry name" value="Biofilm_reg_signaling"/>
</dbReference>
<gene>
    <name evidence="5" type="ORF">GCM10007425_27460</name>
</gene>
<dbReference type="SMART" id="SM00267">
    <property type="entry name" value="GGDEF"/>
    <property type="match status" value="1"/>
</dbReference>
<dbReference type="AlphaFoldDB" id="A0A917GA03"/>
<evidence type="ECO:0000259" key="4">
    <source>
        <dbReference type="PROSITE" id="PS50887"/>
    </source>
</evidence>
<dbReference type="NCBIfam" id="TIGR00229">
    <property type="entry name" value="sensory_box"/>
    <property type="match status" value="1"/>
</dbReference>